<proteinExistence type="predicted"/>
<dbReference type="Proteomes" id="UP001627154">
    <property type="component" value="Unassembled WGS sequence"/>
</dbReference>
<dbReference type="AlphaFoldDB" id="A0ABD2WPR6"/>
<comment type="caution">
    <text evidence="2">The sequence shown here is derived from an EMBL/GenBank/DDBJ whole genome shotgun (WGS) entry which is preliminary data.</text>
</comment>
<accession>A0ABD2WPR6</accession>
<reference evidence="2 3" key="1">
    <citation type="journal article" date="2024" name="bioRxiv">
        <title>A reference genome for Trichogramma kaykai: A tiny desert-dwelling parasitoid wasp with competing sex-ratio distorters.</title>
        <authorList>
            <person name="Culotta J."/>
            <person name="Lindsey A.R."/>
        </authorList>
    </citation>
    <scope>NUCLEOTIDE SEQUENCE [LARGE SCALE GENOMIC DNA]</scope>
    <source>
        <strain evidence="2 3">KSX58</strain>
    </source>
</reference>
<evidence type="ECO:0000313" key="3">
    <source>
        <dbReference type="Proteomes" id="UP001627154"/>
    </source>
</evidence>
<sequence length="256" mass="29760">MFVLVFWKKTRDVSVVKIDQLQTNVDEGKKTAVRYSDGQMYKALVVKKSYDEKYLRKIDVESDGKILSQKSRLQSSKASQKKNSGATSSVVQKKKLVESSNQKVSTLPNIFNDFMSYGTDSENSDEDNFKVSSVKRKRAQLIESSDEDLEFMKKKKYDGAVSNDVIIENNFSSEEDNDDYLTGHEEEDRERIELQSNDFIIHILWEEMEKHLKKKFSIIARKEAIDNSSFLKINTFEEENYLTYKDFLIDGMKKET</sequence>
<feature type="compositionally biased region" description="Polar residues" evidence="1">
    <location>
        <begin position="71"/>
        <end position="91"/>
    </location>
</feature>
<organism evidence="2 3">
    <name type="scientific">Trichogramma kaykai</name>
    <dbReference type="NCBI Taxonomy" id="54128"/>
    <lineage>
        <taxon>Eukaryota</taxon>
        <taxon>Metazoa</taxon>
        <taxon>Ecdysozoa</taxon>
        <taxon>Arthropoda</taxon>
        <taxon>Hexapoda</taxon>
        <taxon>Insecta</taxon>
        <taxon>Pterygota</taxon>
        <taxon>Neoptera</taxon>
        <taxon>Endopterygota</taxon>
        <taxon>Hymenoptera</taxon>
        <taxon>Apocrita</taxon>
        <taxon>Proctotrupomorpha</taxon>
        <taxon>Chalcidoidea</taxon>
        <taxon>Trichogrammatidae</taxon>
        <taxon>Trichogramma</taxon>
    </lineage>
</organism>
<evidence type="ECO:0000313" key="2">
    <source>
        <dbReference type="EMBL" id="KAL3394452.1"/>
    </source>
</evidence>
<name>A0ABD2WPR6_9HYME</name>
<protein>
    <submittedName>
        <fullName evidence="2">Uncharacterized protein</fullName>
    </submittedName>
</protein>
<feature type="region of interest" description="Disordered" evidence="1">
    <location>
        <begin position="71"/>
        <end position="93"/>
    </location>
</feature>
<gene>
    <name evidence="2" type="ORF">TKK_011457</name>
</gene>
<keyword evidence="3" id="KW-1185">Reference proteome</keyword>
<evidence type="ECO:0000256" key="1">
    <source>
        <dbReference type="SAM" id="MobiDB-lite"/>
    </source>
</evidence>
<dbReference type="EMBL" id="JBJJXI010000092">
    <property type="protein sequence ID" value="KAL3394452.1"/>
    <property type="molecule type" value="Genomic_DNA"/>
</dbReference>